<reference evidence="3" key="1">
    <citation type="submission" date="2021-10" db="EMBL/GenBank/DDBJ databases">
        <title>The diversity and Nitrogen Metabolism of Culturable Nitrate-Utilizing Bacteria Within the Oxygen Minimum Zone of the Changjiang (Yangtze River)Estuary.</title>
        <authorList>
            <person name="Zhang D."/>
            <person name="Zheng J."/>
            <person name="Liu S."/>
            <person name="He W."/>
        </authorList>
    </citation>
    <scope>NUCLEOTIDE SEQUENCE</scope>
    <source>
        <strain evidence="3">FXH-223</strain>
    </source>
</reference>
<sequence length="557" mass="61682">MNQACVFSAPHWPPRLSRTIHPPRTSLWDNVAVSARRYPDKVAIRFFDRGLTYQDLYTQCEALAGWLHRAGVRAGDRVPVMMQNCPQLVIAHYAVMRANAVVVPVNPMNRAAELEHCIRDAGARLAICSAELADEMVRASEALPESRRLDEILVTRYGDGFGEVNGAAIPEDWRAWLFAEPPTPMSGPRLSQWDDALHSGACPPVLDDNPATPCLLPYTSGTTGAPKGCVHHHTSIMHNAVACWHWINGDPDTVMLAVLPLFHITGLVCVMHGTLYGGGTLVMMPRWHRDLACRLIEDAGITHWLCIPTMVVDLLGSPDLERYDLSRLAFIGGGGAAMPEAVAERLREIYGLAFVEGYGLTETSGPTHMNPPQRPKLQCLGIPFVSTEVRVLEPDSHVECAEGENGEIAIHGPQVFQGYWNNEDATRASFVVLDGKRFFLTGDLGHRDADGYFHITDRIKRMINAAGYKVWPAEVENILFRHPGIQEACVVAARDPYRGETVKAVVVRRHDHPALGAEDIIDWSRAHMSAYKVPRIVDFVDELPKNGSGKVMWRALL</sequence>
<comment type="caution">
    <text evidence="3">The sequence shown here is derived from an EMBL/GenBank/DDBJ whole genome shotgun (WGS) entry which is preliminary data.</text>
</comment>
<dbReference type="Gene3D" id="3.40.50.12780">
    <property type="entry name" value="N-terminal domain of ligase-like"/>
    <property type="match status" value="1"/>
</dbReference>
<dbReference type="Pfam" id="PF00501">
    <property type="entry name" value="AMP-binding"/>
    <property type="match status" value="1"/>
</dbReference>
<accession>A0A9Q3UR23</accession>
<keyword evidence="4" id="KW-1185">Reference proteome</keyword>
<feature type="domain" description="AMP-dependent synthetase/ligase" evidence="1">
    <location>
        <begin position="33"/>
        <end position="420"/>
    </location>
</feature>
<name>A0A9Q3UR23_9GAMM</name>
<feature type="domain" description="AMP-binding enzyme C-terminal" evidence="2">
    <location>
        <begin position="474"/>
        <end position="550"/>
    </location>
</feature>
<dbReference type="Pfam" id="PF13193">
    <property type="entry name" value="AMP-binding_C"/>
    <property type="match status" value="1"/>
</dbReference>
<dbReference type="InterPro" id="IPR045851">
    <property type="entry name" value="AMP-bd_C_sf"/>
</dbReference>
<dbReference type="GO" id="GO:0016878">
    <property type="term" value="F:acid-thiol ligase activity"/>
    <property type="evidence" value="ECO:0007669"/>
    <property type="project" value="UniProtKB-ARBA"/>
</dbReference>
<dbReference type="InterPro" id="IPR042099">
    <property type="entry name" value="ANL_N_sf"/>
</dbReference>
<dbReference type="Proteomes" id="UP001108027">
    <property type="component" value="Unassembled WGS sequence"/>
</dbReference>
<evidence type="ECO:0000259" key="2">
    <source>
        <dbReference type="Pfam" id="PF13193"/>
    </source>
</evidence>
<evidence type="ECO:0000313" key="4">
    <source>
        <dbReference type="Proteomes" id="UP001108027"/>
    </source>
</evidence>
<dbReference type="PANTHER" id="PTHR43767">
    <property type="entry name" value="LONG-CHAIN-FATTY-ACID--COA LIGASE"/>
    <property type="match status" value="1"/>
</dbReference>
<gene>
    <name evidence="3" type="ORF">LL252_13035</name>
</gene>
<dbReference type="InterPro" id="IPR025110">
    <property type="entry name" value="AMP-bd_C"/>
</dbReference>
<dbReference type="AlphaFoldDB" id="A0A9Q3UR23"/>
<evidence type="ECO:0000259" key="1">
    <source>
        <dbReference type="Pfam" id="PF00501"/>
    </source>
</evidence>
<organism evidence="3 4">
    <name type="scientific">Alloalcanivorax marinus</name>
    <dbReference type="NCBI Taxonomy" id="1177169"/>
    <lineage>
        <taxon>Bacteria</taxon>
        <taxon>Pseudomonadati</taxon>
        <taxon>Pseudomonadota</taxon>
        <taxon>Gammaproteobacteria</taxon>
        <taxon>Oceanospirillales</taxon>
        <taxon>Alcanivoracaceae</taxon>
        <taxon>Alloalcanivorax</taxon>
    </lineage>
</organism>
<dbReference type="RefSeq" id="WP_228234317.1">
    <property type="nucleotide sequence ID" value="NZ_JAJGNA010000017.1"/>
</dbReference>
<dbReference type="SUPFAM" id="SSF56801">
    <property type="entry name" value="Acetyl-CoA synthetase-like"/>
    <property type="match status" value="1"/>
</dbReference>
<proteinExistence type="predicted"/>
<dbReference type="NCBIfam" id="NF006181">
    <property type="entry name" value="PRK08314.1"/>
    <property type="match status" value="1"/>
</dbReference>
<dbReference type="PANTHER" id="PTHR43767:SF1">
    <property type="entry name" value="NONRIBOSOMAL PEPTIDE SYNTHASE PES1 (EUROFUNG)-RELATED"/>
    <property type="match status" value="1"/>
</dbReference>
<dbReference type="InterPro" id="IPR050237">
    <property type="entry name" value="ATP-dep_AMP-bd_enzyme"/>
</dbReference>
<protein>
    <submittedName>
        <fullName evidence="3">AMP-binding protein</fullName>
    </submittedName>
</protein>
<dbReference type="InterPro" id="IPR020845">
    <property type="entry name" value="AMP-binding_CS"/>
</dbReference>
<dbReference type="PROSITE" id="PS00455">
    <property type="entry name" value="AMP_BINDING"/>
    <property type="match status" value="1"/>
</dbReference>
<dbReference type="Gene3D" id="3.30.300.30">
    <property type="match status" value="1"/>
</dbReference>
<dbReference type="EMBL" id="JAJGNA010000017">
    <property type="protein sequence ID" value="MCC4309493.1"/>
    <property type="molecule type" value="Genomic_DNA"/>
</dbReference>
<evidence type="ECO:0000313" key="3">
    <source>
        <dbReference type="EMBL" id="MCC4309493.1"/>
    </source>
</evidence>
<dbReference type="InterPro" id="IPR000873">
    <property type="entry name" value="AMP-dep_synth/lig_dom"/>
</dbReference>